<dbReference type="EMBL" id="JBIACK010000001">
    <property type="protein sequence ID" value="MFE8699988.1"/>
    <property type="molecule type" value="Genomic_DNA"/>
</dbReference>
<name>A0ABW6K721_9BACI</name>
<dbReference type="InterPro" id="IPR000182">
    <property type="entry name" value="GNAT_dom"/>
</dbReference>
<evidence type="ECO:0000313" key="3">
    <source>
        <dbReference type="Proteomes" id="UP001601059"/>
    </source>
</evidence>
<gene>
    <name evidence="2" type="ORF">ACFYKX_05045</name>
</gene>
<comment type="caution">
    <text evidence="2">The sequence shown here is derived from an EMBL/GenBank/DDBJ whole genome shotgun (WGS) entry which is preliminary data.</text>
</comment>
<protein>
    <submittedName>
        <fullName evidence="2">GNAT family N-acetyltransferase</fullName>
        <ecNumber evidence="2">2.3.-.-</ecNumber>
    </submittedName>
</protein>
<keyword evidence="2" id="KW-0808">Transferase</keyword>
<dbReference type="SUPFAM" id="SSF55729">
    <property type="entry name" value="Acyl-CoA N-acyltransferases (Nat)"/>
    <property type="match status" value="1"/>
</dbReference>
<keyword evidence="3" id="KW-1185">Reference proteome</keyword>
<dbReference type="CDD" id="cd04301">
    <property type="entry name" value="NAT_SF"/>
    <property type="match status" value="1"/>
</dbReference>
<dbReference type="Pfam" id="PF13527">
    <property type="entry name" value="Acetyltransf_9"/>
    <property type="match status" value="1"/>
</dbReference>
<keyword evidence="2" id="KW-0012">Acyltransferase</keyword>
<evidence type="ECO:0000313" key="2">
    <source>
        <dbReference type="EMBL" id="MFE8699988.1"/>
    </source>
</evidence>
<reference evidence="2 3" key="1">
    <citation type="submission" date="2024-08" db="EMBL/GenBank/DDBJ databases">
        <title>Two novel Cytobacillus novel species.</title>
        <authorList>
            <person name="Liu G."/>
        </authorList>
    </citation>
    <scope>NUCLEOTIDE SEQUENCE [LARGE SCALE GENOMIC DNA]</scope>
    <source>
        <strain evidence="2 3">FJAT-54145</strain>
    </source>
</reference>
<feature type="domain" description="N-acetyltransferase" evidence="1">
    <location>
        <begin position="8"/>
        <end position="147"/>
    </location>
</feature>
<dbReference type="Proteomes" id="UP001601059">
    <property type="component" value="Unassembled WGS sequence"/>
</dbReference>
<dbReference type="InterPro" id="IPR016181">
    <property type="entry name" value="Acyl_CoA_acyltransferase"/>
</dbReference>
<dbReference type="RefSeq" id="WP_389358656.1">
    <property type="nucleotide sequence ID" value="NZ_JBIACK010000001.1"/>
</dbReference>
<dbReference type="EC" id="2.3.-.-" evidence="2"/>
<evidence type="ECO:0000259" key="1">
    <source>
        <dbReference type="PROSITE" id="PS51186"/>
    </source>
</evidence>
<dbReference type="GO" id="GO:0016746">
    <property type="term" value="F:acyltransferase activity"/>
    <property type="evidence" value="ECO:0007669"/>
    <property type="project" value="UniProtKB-KW"/>
</dbReference>
<proteinExistence type="predicted"/>
<dbReference type="PROSITE" id="PS51186">
    <property type="entry name" value="GNAT"/>
    <property type="match status" value="1"/>
</dbReference>
<accession>A0ABW6K721</accession>
<dbReference type="Gene3D" id="3.40.630.30">
    <property type="match status" value="1"/>
</dbReference>
<organism evidence="2 3">
    <name type="scientific">Cytobacillus spartinae</name>
    <dbReference type="NCBI Taxonomy" id="3299023"/>
    <lineage>
        <taxon>Bacteria</taxon>
        <taxon>Bacillati</taxon>
        <taxon>Bacillota</taxon>
        <taxon>Bacilli</taxon>
        <taxon>Bacillales</taxon>
        <taxon>Bacillaceae</taxon>
        <taxon>Cytobacillus</taxon>
    </lineage>
</organism>
<sequence length="297" mass="34594">MSSHFTFVKGYQDDKVLSESFIQLAKDTFAIDFTRWLEKGYWTSKYIPYSFVDGDKVIANVSVNLIGLMVDGKKKRGIQIGTVMTHKDYRNNGLSRKLMDHILDEYEGLYDVMYLFANQSVLEFYPKFGFHTVEETIFYVDEEIPKTGDGHGIRKLNGENDLDLQFIYEFAKGRKSTSNIFGTTDTEELLLFYCLNVFSNEIYYLEKEEIIAIYQVTDSKELHIYDIIAKEDVSIRRVLEKIGTHEVQKVIFHFTVVEDDLPIEKEVYKGNNEVLFVKLGDHTELPRYFKHPLTSQA</sequence>